<accession>A0A858BR31</accession>
<proteinExistence type="predicted"/>
<dbReference type="GO" id="GO:0000156">
    <property type="term" value="F:phosphorelay response regulator activity"/>
    <property type="evidence" value="ECO:0007669"/>
    <property type="project" value="InterPro"/>
</dbReference>
<dbReference type="Proteomes" id="UP000466848">
    <property type="component" value="Chromosome"/>
</dbReference>
<dbReference type="EMBL" id="CP048649">
    <property type="protein sequence ID" value="QIB67977.1"/>
    <property type="molecule type" value="Genomic_DNA"/>
</dbReference>
<gene>
    <name evidence="5" type="ORF">Ami103574_01035</name>
</gene>
<dbReference type="SUPFAM" id="SSF52172">
    <property type="entry name" value="CheY-like"/>
    <property type="match status" value="1"/>
</dbReference>
<dbReference type="Gene3D" id="3.40.50.2300">
    <property type="match status" value="1"/>
</dbReference>
<sequence length="244" mass="27567">MLKIAICDDQPRELEIINKYIKEYLDGHILDAEMKKFAHPDTLLTAMETESFHLYLLDIVMPMVSGLELGQSIRRISREAQIIYITTEPGYALDAYAVNPLHYLIKPVEKRALFSVLELALSKVDSGKEITVTVKTKEGLRTLSTGQIACCEYKKHLACYTLIGGEQVETTTLACGFAEHIAPLLRDARFLSPHVSFAINMSRVEKLAREGFYLREGGFVPVSARQHAAVRNAYLNYRLSREEN</sequence>
<comment type="function">
    <text evidence="2">May play the central regulatory role in sporulation. It may be an element of the effector pathway responsible for the activation of sporulation genes in response to nutritional stress. Spo0A may act in concert with spo0H (a sigma factor) to control the expression of some genes that are critical to the sporulation process.</text>
</comment>
<dbReference type="PANTHER" id="PTHR37299">
    <property type="entry name" value="TRANSCRIPTIONAL REGULATOR-RELATED"/>
    <property type="match status" value="1"/>
</dbReference>
<dbReference type="PANTHER" id="PTHR37299:SF1">
    <property type="entry name" value="STAGE 0 SPORULATION PROTEIN A HOMOLOG"/>
    <property type="match status" value="1"/>
</dbReference>
<dbReference type="GO" id="GO:0003677">
    <property type="term" value="F:DNA binding"/>
    <property type="evidence" value="ECO:0007669"/>
    <property type="project" value="InterPro"/>
</dbReference>
<dbReference type="KEGG" id="abut:Ami103574_01035"/>
<dbReference type="InterPro" id="IPR001789">
    <property type="entry name" value="Sig_transdc_resp-reg_receiver"/>
</dbReference>
<evidence type="ECO:0000256" key="1">
    <source>
        <dbReference type="ARBA" id="ARBA00018672"/>
    </source>
</evidence>
<feature type="modified residue" description="4-aspartylphosphate" evidence="3">
    <location>
        <position position="58"/>
    </location>
</feature>
<keyword evidence="3" id="KW-0597">Phosphoprotein</keyword>
<dbReference type="Pfam" id="PF00072">
    <property type="entry name" value="Response_reg"/>
    <property type="match status" value="1"/>
</dbReference>
<evidence type="ECO:0000313" key="6">
    <source>
        <dbReference type="Proteomes" id="UP000466848"/>
    </source>
</evidence>
<dbReference type="InterPro" id="IPR046947">
    <property type="entry name" value="LytR-like"/>
</dbReference>
<dbReference type="RefSeq" id="WP_163064897.1">
    <property type="nucleotide sequence ID" value="NZ_CP048649.1"/>
</dbReference>
<dbReference type="InterPro" id="IPR011006">
    <property type="entry name" value="CheY-like_superfamily"/>
</dbReference>
<keyword evidence="6" id="KW-1185">Reference proteome</keyword>
<organism evidence="5 6">
    <name type="scientific">Aminipila butyrica</name>
    <dbReference type="NCBI Taxonomy" id="433296"/>
    <lineage>
        <taxon>Bacteria</taxon>
        <taxon>Bacillati</taxon>
        <taxon>Bacillota</taxon>
        <taxon>Clostridia</taxon>
        <taxon>Peptostreptococcales</taxon>
        <taxon>Anaerovoracaceae</taxon>
        <taxon>Aminipila</taxon>
    </lineage>
</organism>
<evidence type="ECO:0000256" key="2">
    <source>
        <dbReference type="ARBA" id="ARBA00024867"/>
    </source>
</evidence>
<dbReference type="Gene3D" id="2.40.50.1020">
    <property type="entry name" value="LytTr DNA-binding domain"/>
    <property type="match status" value="1"/>
</dbReference>
<protein>
    <recommendedName>
        <fullName evidence="1">Stage 0 sporulation protein A homolog</fullName>
    </recommendedName>
</protein>
<dbReference type="AlphaFoldDB" id="A0A858BR31"/>
<dbReference type="PROSITE" id="PS50110">
    <property type="entry name" value="RESPONSE_REGULATORY"/>
    <property type="match status" value="1"/>
</dbReference>
<evidence type="ECO:0000313" key="5">
    <source>
        <dbReference type="EMBL" id="QIB67977.1"/>
    </source>
</evidence>
<evidence type="ECO:0000259" key="4">
    <source>
        <dbReference type="PROSITE" id="PS50110"/>
    </source>
</evidence>
<feature type="domain" description="Response regulatory" evidence="4">
    <location>
        <begin position="3"/>
        <end position="121"/>
    </location>
</feature>
<dbReference type="SMART" id="SM00448">
    <property type="entry name" value="REC"/>
    <property type="match status" value="1"/>
</dbReference>
<name>A0A858BR31_9FIRM</name>
<evidence type="ECO:0000256" key="3">
    <source>
        <dbReference type="PROSITE-ProRule" id="PRU00169"/>
    </source>
</evidence>
<reference evidence="5 6" key="1">
    <citation type="submission" date="2020-02" db="EMBL/GenBank/DDBJ databases">
        <authorList>
            <person name="Kim Y.B."/>
            <person name="Roh S.W."/>
        </authorList>
    </citation>
    <scope>NUCLEOTIDE SEQUENCE [LARGE SCALE GENOMIC DNA]</scope>
    <source>
        <strain evidence="5 6">DSM 103574</strain>
    </source>
</reference>